<evidence type="ECO:0000313" key="3">
    <source>
        <dbReference type="Proteomes" id="UP000002484"/>
    </source>
</evidence>
<dbReference type="Pfam" id="PF04672">
    <property type="entry name" value="Methyltransf_19"/>
    <property type="match status" value="1"/>
</dbReference>
<dbReference type="STRING" id="298654.FraEuI1c_0905"/>
<reference evidence="2 3" key="1">
    <citation type="submission" date="2010-10" db="EMBL/GenBank/DDBJ databases">
        <title>Complete sequence of Frankia sp. EuI1c.</title>
        <authorList>
            <consortium name="US DOE Joint Genome Institute"/>
            <person name="Lucas S."/>
            <person name="Copeland A."/>
            <person name="Lapidus A."/>
            <person name="Cheng J.-F."/>
            <person name="Bruce D."/>
            <person name="Goodwin L."/>
            <person name="Pitluck S."/>
            <person name="Chertkov O."/>
            <person name="Detter J.C."/>
            <person name="Han C."/>
            <person name="Tapia R."/>
            <person name="Land M."/>
            <person name="Hauser L."/>
            <person name="Jeffries C."/>
            <person name="Kyrpides N."/>
            <person name="Ivanova N."/>
            <person name="Mikhailova N."/>
            <person name="Beauchemin N."/>
            <person name="Sen A."/>
            <person name="Sur S.A."/>
            <person name="Gtari M."/>
            <person name="Wall L."/>
            <person name="Tisa L."/>
            <person name="Woyke T."/>
        </authorList>
    </citation>
    <scope>NUCLEOTIDE SEQUENCE [LARGE SCALE GENOMIC DNA]</scope>
    <source>
        <strain evidence="3">DSM 45817 / CECT 9037 / EuI1c</strain>
    </source>
</reference>
<gene>
    <name evidence="2" type="ordered locus">FraEuI1c_0905</name>
</gene>
<sequence length="320" mass="34702">MYWRERRPATPHGNPTESHESVNSVRHSVATEEVWESRLYGNDTLKEATVTTNAPDPDSGPPPMIETSVPHSARVWNYWLGGKDNYPIDRAVGEQVRDVYPEIIDIARESRAFLGRAVRFLAGEAGIRGFLDIGTGLPTADNTHEVAQLVAPDARIVYVDKDPLVLMHARALLTSTPGGRTAYVDADVHDPDTILAAAARTLDLTRPVALMMLGILGNVADTDEAHSIVKRLVDAVPAGSYLVVNDGTSRTDEAAAAAREASRRREEAGDPYYARTPEQIARFFDGLHLVAPGVVSTSLWRPAPDTTPTAVGSYCGVART</sequence>
<protein>
    <recommendedName>
        <fullName evidence="4">S-adenosyl methyltransferase</fullName>
    </recommendedName>
</protein>
<accession>E3IXG2</accession>
<organism evidence="2 3">
    <name type="scientific">Pseudofrankia inefficax (strain DSM 45817 / CECT 9037 / DDB 130130 / EuI1c)</name>
    <name type="common">Frankia inefficax</name>
    <dbReference type="NCBI Taxonomy" id="298654"/>
    <lineage>
        <taxon>Bacteria</taxon>
        <taxon>Bacillati</taxon>
        <taxon>Actinomycetota</taxon>
        <taxon>Actinomycetes</taxon>
        <taxon>Frankiales</taxon>
        <taxon>Frankiaceae</taxon>
        <taxon>Pseudofrankia</taxon>
    </lineage>
</organism>
<dbReference type="PIRSF" id="PIRSF017393">
    <property type="entry name" value="MTase_SAV2177"/>
    <property type="match status" value="1"/>
</dbReference>
<dbReference type="Proteomes" id="UP000002484">
    <property type="component" value="Chromosome"/>
</dbReference>
<evidence type="ECO:0000313" key="2">
    <source>
        <dbReference type="EMBL" id="ADP78979.1"/>
    </source>
</evidence>
<feature type="compositionally biased region" description="Polar residues" evidence="1">
    <location>
        <begin position="13"/>
        <end position="26"/>
    </location>
</feature>
<keyword evidence="3" id="KW-1185">Reference proteome</keyword>
<dbReference type="KEGG" id="fri:FraEuI1c_0905"/>
<dbReference type="AlphaFoldDB" id="E3IXG2"/>
<feature type="region of interest" description="Disordered" evidence="1">
    <location>
        <begin position="1"/>
        <end position="26"/>
    </location>
</feature>
<evidence type="ECO:0000256" key="1">
    <source>
        <dbReference type="SAM" id="MobiDB-lite"/>
    </source>
</evidence>
<proteinExistence type="predicted"/>
<name>E3IXG2_PSEI1</name>
<dbReference type="InterPro" id="IPR006764">
    <property type="entry name" value="SAM_dep_MeTrfase_SAV2177_type"/>
</dbReference>
<dbReference type="eggNOG" id="COG3315">
    <property type="taxonomic scope" value="Bacteria"/>
</dbReference>
<dbReference type="InterPro" id="IPR029063">
    <property type="entry name" value="SAM-dependent_MTases_sf"/>
</dbReference>
<dbReference type="SUPFAM" id="SSF53335">
    <property type="entry name" value="S-adenosyl-L-methionine-dependent methyltransferases"/>
    <property type="match status" value="1"/>
</dbReference>
<dbReference type="Gene3D" id="3.40.50.150">
    <property type="entry name" value="Vaccinia Virus protein VP39"/>
    <property type="match status" value="1"/>
</dbReference>
<dbReference type="InParanoid" id="E3IXG2"/>
<dbReference type="EMBL" id="CP002299">
    <property type="protein sequence ID" value="ADP78979.1"/>
    <property type="molecule type" value="Genomic_DNA"/>
</dbReference>
<dbReference type="HOGENOM" id="CLU_067079_0_0_11"/>
<evidence type="ECO:0008006" key="4">
    <source>
        <dbReference type="Google" id="ProtNLM"/>
    </source>
</evidence>